<keyword evidence="2" id="KW-1185">Reference proteome</keyword>
<gene>
    <name evidence="1" type="ORF">L1049_022239</name>
</gene>
<dbReference type="EMBL" id="JBBPBK010000011">
    <property type="protein sequence ID" value="KAK9274982.1"/>
    <property type="molecule type" value="Genomic_DNA"/>
</dbReference>
<protein>
    <submittedName>
        <fullName evidence="1">Uncharacterized protein</fullName>
    </submittedName>
</protein>
<accession>A0AAP0RDI7</accession>
<evidence type="ECO:0000313" key="2">
    <source>
        <dbReference type="Proteomes" id="UP001415857"/>
    </source>
</evidence>
<evidence type="ECO:0000313" key="1">
    <source>
        <dbReference type="EMBL" id="KAK9274982.1"/>
    </source>
</evidence>
<name>A0AAP0RDI7_LIQFO</name>
<dbReference type="Proteomes" id="UP001415857">
    <property type="component" value="Unassembled WGS sequence"/>
</dbReference>
<organism evidence="1 2">
    <name type="scientific">Liquidambar formosana</name>
    <name type="common">Formosan gum</name>
    <dbReference type="NCBI Taxonomy" id="63359"/>
    <lineage>
        <taxon>Eukaryota</taxon>
        <taxon>Viridiplantae</taxon>
        <taxon>Streptophyta</taxon>
        <taxon>Embryophyta</taxon>
        <taxon>Tracheophyta</taxon>
        <taxon>Spermatophyta</taxon>
        <taxon>Magnoliopsida</taxon>
        <taxon>eudicotyledons</taxon>
        <taxon>Gunneridae</taxon>
        <taxon>Pentapetalae</taxon>
        <taxon>Saxifragales</taxon>
        <taxon>Altingiaceae</taxon>
        <taxon>Liquidambar</taxon>
    </lineage>
</organism>
<comment type="caution">
    <text evidence="1">The sequence shown here is derived from an EMBL/GenBank/DDBJ whole genome shotgun (WGS) entry which is preliminary data.</text>
</comment>
<proteinExistence type="predicted"/>
<dbReference type="AlphaFoldDB" id="A0AAP0RDI7"/>
<sequence>MSFVIGELEIDDKDELPPHLTRVSAAEIKRAQKAERDAMVLKGFMRKRMEFLDLD</sequence>
<reference evidence="1 2" key="1">
    <citation type="journal article" date="2024" name="Plant J.">
        <title>Genome sequences and population genomics reveal climatic adaptation and genomic divergence between two closely related sweetgum species.</title>
        <authorList>
            <person name="Xu W.Q."/>
            <person name="Ren C.Q."/>
            <person name="Zhang X.Y."/>
            <person name="Comes H.P."/>
            <person name="Liu X.H."/>
            <person name="Li Y.G."/>
            <person name="Kettle C.J."/>
            <person name="Jalonen R."/>
            <person name="Gaisberger H."/>
            <person name="Ma Y.Z."/>
            <person name="Qiu Y.X."/>
        </authorList>
    </citation>
    <scope>NUCLEOTIDE SEQUENCE [LARGE SCALE GENOMIC DNA]</scope>
    <source>
        <strain evidence="1">Hangzhou</strain>
    </source>
</reference>